<dbReference type="AlphaFoldDB" id="A0A380JR80"/>
<feature type="region of interest" description="Disordered" evidence="1">
    <location>
        <begin position="400"/>
        <end position="420"/>
    </location>
</feature>
<evidence type="ECO:0000313" key="3">
    <source>
        <dbReference type="EMBL" id="SUN47370.1"/>
    </source>
</evidence>
<dbReference type="Pfam" id="PF00501">
    <property type="entry name" value="AMP-binding"/>
    <property type="match status" value="1"/>
</dbReference>
<keyword evidence="3" id="KW-0808">Transferase</keyword>
<evidence type="ECO:0000313" key="4">
    <source>
        <dbReference type="Proteomes" id="UP000254461"/>
    </source>
</evidence>
<evidence type="ECO:0000259" key="2">
    <source>
        <dbReference type="Pfam" id="PF00501"/>
    </source>
</evidence>
<gene>
    <name evidence="3" type="primary">ppsB</name>
    <name evidence="3" type="ORF">NCTC12092_01408</name>
</gene>
<dbReference type="SUPFAM" id="SSF56801">
    <property type="entry name" value="Acetyl-CoA synthetase-like"/>
    <property type="match status" value="1"/>
</dbReference>
<dbReference type="InterPro" id="IPR042099">
    <property type="entry name" value="ANL_N_sf"/>
</dbReference>
<dbReference type="GO" id="GO:0016746">
    <property type="term" value="F:acyltransferase activity"/>
    <property type="evidence" value="ECO:0007669"/>
    <property type="project" value="UniProtKB-KW"/>
</dbReference>
<feature type="compositionally biased region" description="Polar residues" evidence="1">
    <location>
        <begin position="405"/>
        <end position="420"/>
    </location>
</feature>
<dbReference type="Gene3D" id="3.40.50.12780">
    <property type="entry name" value="N-terminal domain of ligase-like"/>
    <property type="match status" value="1"/>
</dbReference>
<dbReference type="PANTHER" id="PTHR45527:SF1">
    <property type="entry name" value="FATTY ACID SYNTHASE"/>
    <property type="match status" value="1"/>
</dbReference>
<dbReference type="GO" id="GO:0005737">
    <property type="term" value="C:cytoplasm"/>
    <property type="evidence" value="ECO:0007669"/>
    <property type="project" value="TreeGrafter"/>
</dbReference>
<accession>A0A380JR80</accession>
<evidence type="ECO:0000256" key="1">
    <source>
        <dbReference type="SAM" id="MobiDB-lite"/>
    </source>
</evidence>
<dbReference type="InterPro" id="IPR045851">
    <property type="entry name" value="AMP-bd_C_sf"/>
</dbReference>
<dbReference type="InterPro" id="IPR000873">
    <property type="entry name" value="AMP-dep_synth/lig_dom"/>
</dbReference>
<dbReference type="Proteomes" id="UP000254461">
    <property type="component" value="Unassembled WGS sequence"/>
</dbReference>
<dbReference type="Gene3D" id="3.30.300.30">
    <property type="match status" value="1"/>
</dbReference>
<dbReference type="GO" id="GO:0044550">
    <property type="term" value="P:secondary metabolite biosynthetic process"/>
    <property type="evidence" value="ECO:0007669"/>
    <property type="project" value="TreeGrafter"/>
</dbReference>
<dbReference type="RefSeq" id="WP_115251164.1">
    <property type="nucleotide sequence ID" value="NZ_UHFF01000002.1"/>
</dbReference>
<dbReference type="EC" id="2.3.1.-" evidence="3"/>
<sequence>MLSRLLAWASQAPQRPAILTDQKTLTYQDLVEQILAYQPQESISYPTLIVKRDCFQQLIAFCYHLQHGNYPLICHPNLPEEEQRRLSSCDPPSDKAAFAVLSSGSTGRPKVFWRSWASWSDFFEQQNQLFYFSEQTRLFSHGSLSFTGNLNLALAQLWAGGCLVFSDQRSFKGWSSVWHRQKVTHLYLLPSLLQRLLPYFSADSYFAPYLLTSSQHLSPELIRSYYQRFPRLELLMFYGASELSFISWCQGFEAMATAGFVGRPFPQVKLELREGHIFVQTPYAIEGIEQPYSVDDVGEMTAAGLILKGRTKDWVNQQGVKCHLPSLVQLVHQSGAVQEAAAIKGGSSAADEHVILCLVLKKQRSLTAVKAYLEAHLSPVQLPKRYMLLKELPLNDSGKVDSRRLSQLANKPSNAAHNTK</sequence>
<feature type="domain" description="AMP-dependent synthetase/ligase" evidence="2">
    <location>
        <begin position="87"/>
        <end position="272"/>
    </location>
</feature>
<proteinExistence type="predicted"/>
<reference evidence="3 4" key="1">
    <citation type="submission" date="2018-06" db="EMBL/GenBank/DDBJ databases">
        <authorList>
            <consortium name="Pathogen Informatics"/>
            <person name="Doyle S."/>
        </authorList>
    </citation>
    <scope>NUCLEOTIDE SEQUENCE [LARGE SCALE GENOMIC DNA]</scope>
    <source>
        <strain evidence="3 4">NCTC12092</strain>
    </source>
</reference>
<protein>
    <submittedName>
        <fullName evidence="3">Long-chain-fatty-acid--CoA ligase</fullName>
        <ecNumber evidence="3">2.3.1.-</ecNumber>
    </submittedName>
</protein>
<keyword evidence="3" id="KW-0012">Acyltransferase</keyword>
<dbReference type="EMBL" id="UHFF01000002">
    <property type="protein sequence ID" value="SUN47370.1"/>
    <property type="molecule type" value="Genomic_DNA"/>
</dbReference>
<dbReference type="PANTHER" id="PTHR45527">
    <property type="entry name" value="NONRIBOSOMAL PEPTIDE SYNTHETASE"/>
    <property type="match status" value="1"/>
</dbReference>
<keyword evidence="3" id="KW-0436">Ligase</keyword>
<dbReference type="GO" id="GO:0031177">
    <property type="term" value="F:phosphopantetheine binding"/>
    <property type="evidence" value="ECO:0007669"/>
    <property type="project" value="TreeGrafter"/>
</dbReference>
<dbReference type="GO" id="GO:0016874">
    <property type="term" value="F:ligase activity"/>
    <property type="evidence" value="ECO:0007669"/>
    <property type="project" value="UniProtKB-KW"/>
</dbReference>
<name>A0A380JR80_9STRE</name>
<dbReference type="GO" id="GO:0043041">
    <property type="term" value="P:amino acid activation for nonribosomal peptide biosynthetic process"/>
    <property type="evidence" value="ECO:0007669"/>
    <property type="project" value="TreeGrafter"/>
</dbReference>
<organism evidence="3 4">
    <name type="scientific">Streptococcus equi subsp. equi</name>
    <dbReference type="NCBI Taxonomy" id="148942"/>
    <lineage>
        <taxon>Bacteria</taxon>
        <taxon>Bacillati</taxon>
        <taxon>Bacillota</taxon>
        <taxon>Bacilli</taxon>
        <taxon>Lactobacillales</taxon>
        <taxon>Streptococcaceae</taxon>
        <taxon>Streptococcus</taxon>
    </lineage>
</organism>